<dbReference type="SUPFAM" id="SSF55874">
    <property type="entry name" value="ATPase domain of HSP90 chaperone/DNA topoisomerase II/histidine kinase"/>
    <property type="match status" value="1"/>
</dbReference>
<evidence type="ECO:0000256" key="2">
    <source>
        <dbReference type="ARBA" id="ARBA00012438"/>
    </source>
</evidence>
<evidence type="ECO:0000256" key="4">
    <source>
        <dbReference type="ARBA" id="ARBA00022679"/>
    </source>
</evidence>
<evidence type="ECO:0000259" key="10">
    <source>
        <dbReference type="SMART" id="SM00387"/>
    </source>
</evidence>
<keyword evidence="6" id="KW-0418">Kinase</keyword>
<dbReference type="InterPro" id="IPR036259">
    <property type="entry name" value="MFS_trans_sf"/>
</dbReference>
<evidence type="ECO:0000256" key="6">
    <source>
        <dbReference type="ARBA" id="ARBA00022777"/>
    </source>
</evidence>
<dbReference type="SMART" id="SM00387">
    <property type="entry name" value="HATPase_c"/>
    <property type="match status" value="1"/>
</dbReference>
<keyword evidence="8" id="KW-0902">Two-component regulatory system</keyword>
<comment type="catalytic activity">
    <reaction evidence="1">
        <text>ATP + protein L-histidine = ADP + protein N-phospho-L-histidine.</text>
        <dbReference type="EC" id="2.7.13.3"/>
    </reaction>
</comment>
<dbReference type="PANTHER" id="PTHR24421:SF10">
    <property type="entry name" value="NITRATE_NITRITE SENSOR PROTEIN NARQ"/>
    <property type="match status" value="1"/>
</dbReference>
<keyword evidence="9" id="KW-0812">Transmembrane</keyword>
<dbReference type="EC" id="2.7.13.3" evidence="2"/>
<organism evidence="11 12">
    <name type="scientific">Microbacterium resistens</name>
    <dbReference type="NCBI Taxonomy" id="156977"/>
    <lineage>
        <taxon>Bacteria</taxon>
        <taxon>Bacillati</taxon>
        <taxon>Actinomycetota</taxon>
        <taxon>Actinomycetes</taxon>
        <taxon>Micrococcales</taxon>
        <taxon>Microbacteriaceae</taxon>
        <taxon>Microbacterium</taxon>
    </lineage>
</organism>
<dbReference type="Gene3D" id="1.20.5.1930">
    <property type="match status" value="1"/>
</dbReference>
<reference evidence="11 12" key="1">
    <citation type="submission" date="2023-01" db="EMBL/GenBank/DDBJ databases">
        <title>Characterization of estradiol degrading bacteria Microbacterium sp. MZT7 and reveal degrading genes through genome analysis.</title>
        <authorList>
            <person name="Hao P."/>
            <person name="Gao Y."/>
        </authorList>
    </citation>
    <scope>NUCLEOTIDE SEQUENCE [LARGE SCALE GENOMIC DNA]</scope>
    <source>
        <strain evidence="11 12">MZT7</strain>
    </source>
</reference>
<feature type="transmembrane region" description="Helical" evidence="9">
    <location>
        <begin position="131"/>
        <end position="150"/>
    </location>
</feature>
<feature type="transmembrane region" description="Helical" evidence="9">
    <location>
        <begin position="70"/>
        <end position="86"/>
    </location>
</feature>
<dbReference type="InterPro" id="IPR003594">
    <property type="entry name" value="HATPase_dom"/>
</dbReference>
<dbReference type="Gene3D" id="3.30.565.10">
    <property type="entry name" value="Histidine kinase-like ATPase, C-terminal domain"/>
    <property type="match status" value="1"/>
</dbReference>
<evidence type="ECO:0000256" key="8">
    <source>
        <dbReference type="ARBA" id="ARBA00023012"/>
    </source>
</evidence>
<protein>
    <recommendedName>
        <fullName evidence="2">histidine kinase</fullName>
        <ecNumber evidence="2">2.7.13.3</ecNumber>
    </recommendedName>
</protein>
<dbReference type="PANTHER" id="PTHR24421">
    <property type="entry name" value="NITRATE/NITRITE SENSOR PROTEIN NARX-RELATED"/>
    <property type="match status" value="1"/>
</dbReference>
<dbReference type="InterPro" id="IPR011712">
    <property type="entry name" value="Sig_transdc_His_kin_sub3_dim/P"/>
</dbReference>
<sequence length="422" mass="45382">MEAVDVVPPASPPEEGLSVEARRRLERPRGWWARHPWVTDSLVAIVYAVLASVTFLYAEIVDLILDPPSAVVPMLFLAGNVVAVLLRRRWTVTMSLVVWALALLMLFHNGSPDPFAVPVMTFSLAVHRTGWIALWYFLLAAVTLSIGPFLPGTPIDTTEEQVFVSVVLFAGALIGLLAGVAARGRRLYVAALVDQTAQLEREKRIVAELGAERERTRIAREMHDIVSHTLTVVVTLADGAVAAKEESAARGAMAAAAQAARGALADLRRLLGALRDDSAAAYAPQIDSASISDAVDRFVRAGLPVHLDVRGESTGDAVARLAVLRVVQEGLTNALRYSVRPQRVEVRIENDTDGTRVRVENDGAVVGAESVGAGQGLLGVRERVTILGGRMHAGPDGDGLWVLEAWIPATAPDRQEREAQHG</sequence>
<feature type="transmembrane region" description="Helical" evidence="9">
    <location>
        <begin position="37"/>
        <end position="58"/>
    </location>
</feature>
<evidence type="ECO:0000256" key="9">
    <source>
        <dbReference type="SAM" id="Phobius"/>
    </source>
</evidence>
<feature type="domain" description="Histidine kinase/HSP90-like ATPase" evidence="10">
    <location>
        <begin position="318"/>
        <end position="411"/>
    </location>
</feature>
<evidence type="ECO:0000256" key="7">
    <source>
        <dbReference type="ARBA" id="ARBA00022840"/>
    </source>
</evidence>
<name>A0ABY3RRY7_9MICO</name>
<evidence type="ECO:0000313" key="11">
    <source>
        <dbReference type="EMBL" id="UGS25639.1"/>
    </source>
</evidence>
<dbReference type="Pfam" id="PF23539">
    <property type="entry name" value="DUF7134"/>
    <property type="match status" value="1"/>
</dbReference>
<evidence type="ECO:0000313" key="12">
    <source>
        <dbReference type="Proteomes" id="UP001199642"/>
    </source>
</evidence>
<feature type="transmembrane region" description="Helical" evidence="9">
    <location>
        <begin position="93"/>
        <end position="111"/>
    </location>
</feature>
<keyword evidence="12" id="KW-1185">Reference proteome</keyword>
<dbReference type="CDD" id="cd16917">
    <property type="entry name" value="HATPase_UhpB-NarQ-NarX-like"/>
    <property type="match status" value="1"/>
</dbReference>
<dbReference type="RefSeq" id="WP_231819462.1">
    <property type="nucleotide sequence ID" value="NZ_CP082781.1"/>
</dbReference>
<keyword evidence="5" id="KW-0547">Nucleotide-binding</keyword>
<keyword evidence="7" id="KW-0067">ATP-binding</keyword>
<dbReference type="InterPro" id="IPR050482">
    <property type="entry name" value="Sensor_HK_TwoCompSys"/>
</dbReference>
<keyword evidence="9" id="KW-0472">Membrane</keyword>
<keyword evidence="9" id="KW-1133">Transmembrane helix</keyword>
<gene>
    <name evidence="11" type="ORF">K8F61_13285</name>
</gene>
<evidence type="ECO:0000256" key="3">
    <source>
        <dbReference type="ARBA" id="ARBA00022553"/>
    </source>
</evidence>
<keyword evidence="3" id="KW-0597">Phosphoprotein</keyword>
<dbReference type="EMBL" id="CP082781">
    <property type="protein sequence ID" value="UGS25639.1"/>
    <property type="molecule type" value="Genomic_DNA"/>
</dbReference>
<dbReference type="InterPro" id="IPR055558">
    <property type="entry name" value="DUF7134"/>
</dbReference>
<accession>A0ABY3RRY7</accession>
<evidence type="ECO:0000256" key="5">
    <source>
        <dbReference type="ARBA" id="ARBA00022741"/>
    </source>
</evidence>
<feature type="transmembrane region" description="Helical" evidence="9">
    <location>
        <begin position="162"/>
        <end position="182"/>
    </location>
</feature>
<dbReference type="SUPFAM" id="SSF103473">
    <property type="entry name" value="MFS general substrate transporter"/>
    <property type="match status" value="1"/>
</dbReference>
<evidence type="ECO:0000256" key="1">
    <source>
        <dbReference type="ARBA" id="ARBA00000085"/>
    </source>
</evidence>
<proteinExistence type="predicted"/>
<dbReference type="Pfam" id="PF07730">
    <property type="entry name" value="HisKA_3"/>
    <property type="match status" value="1"/>
</dbReference>
<dbReference type="Proteomes" id="UP001199642">
    <property type="component" value="Chromosome"/>
</dbReference>
<dbReference type="InterPro" id="IPR036890">
    <property type="entry name" value="HATPase_C_sf"/>
</dbReference>
<keyword evidence="4" id="KW-0808">Transferase</keyword>